<dbReference type="GeneID" id="19967492"/>
<feature type="domain" description="Adaptive response protein AidB N-terminal" evidence="7">
    <location>
        <begin position="25"/>
        <end position="159"/>
    </location>
</feature>
<dbReference type="Gene3D" id="6.10.250.600">
    <property type="match status" value="1"/>
</dbReference>
<reference evidence="8 9" key="1">
    <citation type="submission" date="2013-03" db="EMBL/GenBank/DDBJ databases">
        <title>The Genome Sequence of Phialophora europaea CBS 101466.</title>
        <authorList>
            <consortium name="The Broad Institute Genomics Platform"/>
            <person name="Cuomo C."/>
            <person name="de Hoog S."/>
            <person name="Gorbushina A."/>
            <person name="Walker B."/>
            <person name="Young S.K."/>
            <person name="Zeng Q."/>
            <person name="Gargeya S."/>
            <person name="Fitzgerald M."/>
            <person name="Haas B."/>
            <person name="Abouelleil A."/>
            <person name="Allen A.W."/>
            <person name="Alvarado L."/>
            <person name="Arachchi H.M."/>
            <person name="Berlin A.M."/>
            <person name="Chapman S.B."/>
            <person name="Gainer-Dewar J."/>
            <person name="Goldberg J."/>
            <person name="Griggs A."/>
            <person name="Gujja S."/>
            <person name="Hansen M."/>
            <person name="Howarth C."/>
            <person name="Imamovic A."/>
            <person name="Ireland A."/>
            <person name="Larimer J."/>
            <person name="McCowan C."/>
            <person name="Murphy C."/>
            <person name="Pearson M."/>
            <person name="Poon T.W."/>
            <person name="Priest M."/>
            <person name="Roberts A."/>
            <person name="Saif S."/>
            <person name="Shea T."/>
            <person name="Sisk P."/>
            <person name="Sykes S."/>
            <person name="Wortman J."/>
            <person name="Nusbaum C."/>
            <person name="Birren B."/>
        </authorList>
    </citation>
    <scope>NUCLEOTIDE SEQUENCE [LARGE SCALE GENOMIC DNA]</scope>
    <source>
        <strain evidence="8 9">CBS 101466</strain>
    </source>
</reference>
<evidence type="ECO:0000313" key="8">
    <source>
        <dbReference type="EMBL" id="ETN45971.1"/>
    </source>
</evidence>
<feature type="domain" description="Acyl-CoA dehydrogenase/oxidase C-terminal" evidence="5">
    <location>
        <begin position="312"/>
        <end position="489"/>
    </location>
</feature>
<dbReference type="Gene3D" id="2.40.110.20">
    <property type="match status" value="1"/>
</dbReference>
<evidence type="ECO:0008006" key="10">
    <source>
        <dbReference type="Google" id="ProtNLM"/>
    </source>
</evidence>
<dbReference type="HOGENOM" id="CLU_016513_1_1_1"/>
<name>W2SB71_CYPE1</name>
<dbReference type="PANTHER" id="PTHR42707">
    <property type="entry name" value="ACYL-COA DEHYDROGENASE"/>
    <property type="match status" value="1"/>
</dbReference>
<dbReference type="VEuPathDB" id="FungiDB:HMPREF1541_00153"/>
<dbReference type="InterPro" id="IPR036250">
    <property type="entry name" value="AcylCo_DH-like_C"/>
</dbReference>
<dbReference type="Proteomes" id="UP000030752">
    <property type="component" value="Unassembled WGS sequence"/>
</dbReference>
<keyword evidence="3 4" id="KW-0274">FAD</keyword>
<dbReference type="OrthoDB" id="10251155at2759"/>
<keyword evidence="9" id="KW-1185">Reference proteome</keyword>
<dbReference type="Pfam" id="PF18158">
    <property type="entry name" value="AidB_N"/>
    <property type="match status" value="1"/>
</dbReference>
<dbReference type="Pfam" id="PF00441">
    <property type="entry name" value="Acyl-CoA_dh_1"/>
    <property type="match status" value="1"/>
</dbReference>
<keyword evidence="4" id="KW-0560">Oxidoreductase</keyword>
<dbReference type="InterPro" id="IPR009075">
    <property type="entry name" value="AcylCo_DH/oxidase_C"/>
</dbReference>
<dbReference type="Pfam" id="PF02770">
    <property type="entry name" value="Acyl-CoA_dh_M"/>
    <property type="match status" value="1"/>
</dbReference>
<sequence>MASSTFKPSTIDDGYRLSPSPLKNPFTSDHVYQRILTWYLPHDIYDQISPKLEQFAAESISPQVNEWIANAEVQQPYVKQYDAWGRRYPVDKLVTSDGWKRLGEWGARNGVVAHGYEPTYGPHRRIIQHAHNYIFSASSAVRSCPVSMTSGAARLLGKQLPSLPSTHPFHKVYAHLISRDDPWVSAQWMTERPGGSDVQNSETIAVHSPLPSKSTDHGTLEEGDYLLSGFKWFSSATDCDIALILARTAPSEPLSLFLAPTRLTTTDEQGQSSQITNGVRIHRLKTKMGTKELPTAELALHDTRAHLVGPVGRGIATIATLLNVTRTHNVFVALSCWRRGLDIAKAFARARETLDQPLWTLPMHLRLLATLELKHRAASQLAFFTTALLSYADNGHPTDTNPPPSLPLPTPGPQTEILLRALTATAKAIICKTGCAALQECQEALGGVGYLDDPHDVEWNVSRLYRDTAANMTWEGTTNVLASEVVRHLCNGRNLEVVGGWVGKAVGEVRESRLAEGLAAAWAVLARRLEVGRGGGGDIGAALADGRQLLFSWGWLVSGVLMARDAQRDGDAVAVECARRWILQPHGDLGYGEWVLPDVLEAARSAVKETGKESEKQQRNWDCRIVWGCDLPKDAALGYRAPVGSDKAKL</sequence>
<dbReference type="AlphaFoldDB" id="W2SB71"/>
<gene>
    <name evidence="8" type="ORF">HMPREF1541_00153</name>
</gene>
<evidence type="ECO:0000256" key="2">
    <source>
        <dbReference type="ARBA" id="ARBA00022630"/>
    </source>
</evidence>
<dbReference type="SUPFAM" id="SSF47203">
    <property type="entry name" value="Acyl-CoA dehydrogenase C-terminal domain-like"/>
    <property type="match status" value="1"/>
</dbReference>
<comment type="cofactor">
    <cofactor evidence="4">
        <name>FAD</name>
        <dbReference type="ChEBI" id="CHEBI:57692"/>
    </cofactor>
</comment>
<evidence type="ECO:0000259" key="5">
    <source>
        <dbReference type="Pfam" id="PF00441"/>
    </source>
</evidence>
<dbReference type="GO" id="GO:0003995">
    <property type="term" value="F:acyl-CoA dehydrogenase activity"/>
    <property type="evidence" value="ECO:0007669"/>
    <property type="project" value="TreeGrafter"/>
</dbReference>
<feature type="domain" description="Acyl-CoA oxidase/dehydrogenase middle" evidence="6">
    <location>
        <begin position="186"/>
        <end position="302"/>
    </location>
</feature>
<protein>
    <recommendedName>
        <fullName evidence="10">Acyl-CoA dehydrogenase/oxidase C-terminal domain-containing protein</fullName>
    </recommendedName>
</protein>
<comment type="similarity">
    <text evidence="1 4">Belongs to the acyl-CoA dehydrogenase family.</text>
</comment>
<evidence type="ECO:0000256" key="1">
    <source>
        <dbReference type="ARBA" id="ARBA00009347"/>
    </source>
</evidence>
<evidence type="ECO:0000256" key="3">
    <source>
        <dbReference type="ARBA" id="ARBA00022827"/>
    </source>
</evidence>
<dbReference type="Gene3D" id="1.20.140.10">
    <property type="entry name" value="Butyryl-CoA Dehydrogenase, subunit A, domain 3"/>
    <property type="match status" value="1"/>
</dbReference>
<dbReference type="eggNOG" id="KOG0137">
    <property type="taxonomic scope" value="Eukaryota"/>
</dbReference>
<dbReference type="STRING" id="1220924.W2SB71"/>
<dbReference type="PANTHER" id="PTHR42707:SF2">
    <property type="entry name" value="ACD11 DEHYDROGENASE"/>
    <property type="match status" value="1"/>
</dbReference>
<dbReference type="InParanoid" id="W2SB71"/>
<keyword evidence="2 4" id="KW-0285">Flavoprotein</keyword>
<dbReference type="InterPro" id="IPR052904">
    <property type="entry name" value="Acyl-CoA_dehydrogenase-like"/>
</dbReference>
<evidence type="ECO:0000259" key="7">
    <source>
        <dbReference type="Pfam" id="PF18158"/>
    </source>
</evidence>
<evidence type="ECO:0000256" key="4">
    <source>
        <dbReference type="RuleBase" id="RU362125"/>
    </source>
</evidence>
<dbReference type="InterPro" id="IPR006091">
    <property type="entry name" value="Acyl-CoA_Oxase/DH_mid-dom"/>
</dbReference>
<dbReference type="EMBL" id="KB822711">
    <property type="protein sequence ID" value="ETN45971.1"/>
    <property type="molecule type" value="Genomic_DNA"/>
</dbReference>
<dbReference type="RefSeq" id="XP_008710683.1">
    <property type="nucleotide sequence ID" value="XM_008712461.1"/>
</dbReference>
<dbReference type="InterPro" id="IPR009100">
    <property type="entry name" value="AcylCoA_DH/oxidase_NM_dom_sf"/>
</dbReference>
<accession>W2SB71</accession>
<organism evidence="8 9">
    <name type="scientific">Cyphellophora europaea (strain CBS 101466)</name>
    <name type="common">Phialophora europaea</name>
    <dbReference type="NCBI Taxonomy" id="1220924"/>
    <lineage>
        <taxon>Eukaryota</taxon>
        <taxon>Fungi</taxon>
        <taxon>Dikarya</taxon>
        <taxon>Ascomycota</taxon>
        <taxon>Pezizomycotina</taxon>
        <taxon>Eurotiomycetes</taxon>
        <taxon>Chaetothyriomycetidae</taxon>
        <taxon>Chaetothyriales</taxon>
        <taxon>Cyphellophoraceae</taxon>
        <taxon>Cyphellophora</taxon>
    </lineage>
</organism>
<dbReference type="InterPro" id="IPR041504">
    <property type="entry name" value="AidB_N"/>
</dbReference>
<dbReference type="SUPFAM" id="SSF56645">
    <property type="entry name" value="Acyl-CoA dehydrogenase NM domain-like"/>
    <property type="match status" value="1"/>
</dbReference>
<evidence type="ECO:0000313" key="9">
    <source>
        <dbReference type="Proteomes" id="UP000030752"/>
    </source>
</evidence>
<proteinExistence type="inferred from homology"/>
<evidence type="ECO:0000259" key="6">
    <source>
        <dbReference type="Pfam" id="PF02770"/>
    </source>
</evidence>